<gene>
    <name evidence="2" type="ORF">SKAU_G00215140</name>
</gene>
<accession>A0A9Q1F9X6</accession>
<reference evidence="2" key="1">
    <citation type="journal article" date="2023" name="Science">
        <title>Genome structures resolve the early diversification of teleost fishes.</title>
        <authorList>
            <person name="Parey E."/>
            <person name="Louis A."/>
            <person name="Montfort J."/>
            <person name="Bouchez O."/>
            <person name="Roques C."/>
            <person name="Iampietro C."/>
            <person name="Lluch J."/>
            <person name="Castinel A."/>
            <person name="Donnadieu C."/>
            <person name="Desvignes T."/>
            <person name="Floi Bucao C."/>
            <person name="Jouanno E."/>
            <person name="Wen M."/>
            <person name="Mejri S."/>
            <person name="Dirks R."/>
            <person name="Jansen H."/>
            <person name="Henkel C."/>
            <person name="Chen W.J."/>
            <person name="Zahm M."/>
            <person name="Cabau C."/>
            <person name="Klopp C."/>
            <person name="Thompson A.W."/>
            <person name="Robinson-Rechavi M."/>
            <person name="Braasch I."/>
            <person name="Lecointre G."/>
            <person name="Bobe J."/>
            <person name="Postlethwait J.H."/>
            <person name="Berthelot C."/>
            <person name="Roest Crollius H."/>
            <person name="Guiguen Y."/>
        </authorList>
    </citation>
    <scope>NUCLEOTIDE SEQUENCE</scope>
    <source>
        <strain evidence="2">WJC10195</strain>
    </source>
</reference>
<feature type="signal peptide" evidence="1">
    <location>
        <begin position="1"/>
        <end position="15"/>
    </location>
</feature>
<organism evidence="2 3">
    <name type="scientific">Synaphobranchus kaupii</name>
    <name type="common">Kaup's arrowtooth eel</name>
    <dbReference type="NCBI Taxonomy" id="118154"/>
    <lineage>
        <taxon>Eukaryota</taxon>
        <taxon>Metazoa</taxon>
        <taxon>Chordata</taxon>
        <taxon>Craniata</taxon>
        <taxon>Vertebrata</taxon>
        <taxon>Euteleostomi</taxon>
        <taxon>Actinopterygii</taxon>
        <taxon>Neopterygii</taxon>
        <taxon>Teleostei</taxon>
        <taxon>Anguilliformes</taxon>
        <taxon>Synaphobranchidae</taxon>
        <taxon>Synaphobranchus</taxon>
    </lineage>
</organism>
<sequence>MKTLLLSLPGQLLVSQSNCPVLPVCYLWQLQLRLVHQALLFLPWPPVRPRLRCSYPGLRACLLSPGPPRLMSPG</sequence>
<dbReference type="EMBL" id="JAINUF010000007">
    <property type="protein sequence ID" value="KAJ8353947.1"/>
    <property type="molecule type" value="Genomic_DNA"/>
</dbReference>
<keyword evidence="1" id="KW-0732">Signal</keyword>
<keyword evidence="3" id="KW-1185">Reference proteome</keyword>
<proteinExistence type="predicted"/>
<evidence type="ECO:0000313" key="2">
    <source>
        <dbReference type="EMBL" id="KAJ8353947.1"/>
    </source>
</evidence>
<dbReference type="Proteomes" id="UP001152622">
    <property type="component" value="Chromosome 7"/>
</dbReference>
<dbReference type="AlphaFoldDB" id="A0A9Q1F9X6"/>
<evidence type="ECO:0000256" key="1">
    <source>
        <dbReference type="SAM" id="SignalP"/>
    </source>
</evidence>
<comment type="caution">
    <text evidence="2">The sequence shown here is derived from an EMBL/GenBank/DDBJ whole genome shotgun (WGS) entry which is preliminary data.</text>
</comment>
<feature type="chain" id="PRO_5040482791" evidence="1">
    <location>
        <begin position="16"/>
        <end position="74"/>
    </location>
</feature>
<name>A0A9Q1F9X6_SYNKA</name>
<evidence type="ECO:0000313" key="3">
    <source>
        <dbReference type="Proteomes" id="UP001152622"/>
    </source>
</evidence>
<protein>
    <submittedName>
        <fullName evidence="2">Uncharacterized protein</fullName>
    </submittedName>
</protein>